<dbReference type="RefSeq" id="XP_066720586.1">
    <property type="nucleotide sequence ID" value="XM_066852445.1"/>
</dbReference>
<reference evidence="3 4" key="1">
    <citation type="submission" date="2023-01" db="EMBL/GenBank/DDBJ databases">
        <title>Analysis of 21 Apiospora genomes using comparative genomics revels a genus with tremendous synthesis potential of carbohydrate active enzymes and secondary metabolites.</title>
        <authorList>
            <person name="Sorensen T."/>
        </authorList>
    </citation>
    <scope>NUCLEOTIDE SEQUENCE [LARGE SCALE GENOMIC DNA]</scope>
    <source>
        <strain evidence="3 4">CBS 135458</strain>
    </source>
</reference>
<dbReference type="PANTHER" id="PTHR43798">
    <property type="entry name" value="MONOACYLGLYCEROL LIPASE"/>
    <property type="match status" value="1"/>
</dbReference>
<evidence type="ECO:0000259" key="2">
    <source>
        <dbReference type="Pfam" id="PF00561"/>
    </source>
</evidence>
<dbReference type="GeneID" id="92085508"/>
<dbReference type="InterPro" id="IPR000073">
    <property type="entry name" value="AB_hydrolase_1"/>
</dbReference>
<feature type="domain" description="AB hydrolase-1" evidence="2">
    <location>
        <begin position="29"/>
        <end position="254"/>
    </location>
</feature>
<keyword evidence="4" id="KW-1185">Reference proteome</keyword>
<name>A0ABR1WRS2_9PEZI</name>
<dbReference type="InterPro" id="IPR050266">
    <property type="entry name" value="AB_hydrolase_sf"/>
</dbReference>
<dbReference type="PANTHER" id="PTHR43798:SF31">
    <property type="entry name" value="AB HYDROLASE SUPERFAMILY PROTEIN YCLE"/>
    <property type="match status" value="1"/>
</dbReference>
<organism evidence="3 4">
    <name type="scientific">Apiospora phragmitis</name>
    <dbReference type="NCBI Taxonomy" id="2905665"/>
    <lineage>
        <taxon>Eukaryota</taxon>
        <taxon>Fungi</taxon>
        <taxon>Dikarya</taxon>
        <taxon>Ascomycota</taxon>
        <taxon>Pezizomycotina</taxon>
        <taxon>Sordariomycetes</taxon>
        <taxon>Xylariomycetidae</taxon>
        <taxon>Amphisphaeriales</taxon>
        <taxon>Apiosporaceae</taxon>
        <taxon>Apiospora</taxon>
    </lineage>
</organism>
<protein>
    <recommendedName>
        <fullName evidence="2">AB hydrolase-1 domain-containing protein</fullName>
    </recommendedName>
</protein>
<sequence length="323" mass="35677">MGGDDNVQFVEINGARLAYRIAGPADAPLFITLHGGRGMGDHRSDFKAYSPLSVGDAASSGGGCYRVLSFDYRGHGRSSATRPYTFSQIVDDVEGIRAHFTNKEREKVVICGGSFGGFLALHYAIRYADRVRHLVLRGTAASWHQEEDAIKVLEQRLDRAPSFSVRMLRDKVFGRFASDLEFRLVHLAMLPLYSEAFDADQALQSCLGNVYNAEAHNDLYSDSEKYFDYRDQLSRITAKTLVIVGDKDWICPPGLSHSSSTENDAASLSPGGRPLTCEKAENSEFIASRIPGAALMVVENANHSVHLEKNEEVIARIRGHFET</sequence>
<dbReference type="EMBL" id="JAQQWL010000002">
    <property type="protein sequence ID" value="KAK8086062.1"/>
    <property type="molecule type" value="Genomic_DNA"/>
</dbReference>
<proteinExistence type="predicted"/>
<gene>
    <name evidence="3" type="ORF">PG994_001036</name>
</gene>
<accession>A0ABR1WRS2</accession>
<evidence type="ECO:0000256" key="1">
    <source>
        <dbReference type="ARBA" id="ARBA00022801"/>
    </source>
</evidence>
<comment type="caution">
    <text evidence="3">The sequence shown here is derived from an EMBL/GenBank/DDBJ whole genome shotgun (WGS) entry which is preliminary data.</text>
</comment>
<dbReference type="Gene3D" id="3.40.50.1820">
    <property type="entry name" value="alpha/beta hydrolase"/>
    <property type="match status" value="1"/>
</dbReference>
<dbReference type="SUPFAM" id="SSF53474">
    <property type="entry name" value="alpha/beta-Hydrolases"/>
    <property type="match status" value="1"/>
</dbReference>
<keyword evidence="1" id="KW-0378">Hydrolase</keyword>
<evidence type="ECO:0000313" key="3">
    <source>
        <dbReference type="EMBL" id="KAK8086062.1"/>
    </source>
</evidence>
<dbReference type="PRINTS" id="PR00111">
    <property type="entry name" value="ABHYDROLASE"/>
</dbReference>
<evidence type="ECO:0000313" key="4">
    <source>
        <dbReference type="Proteomes" id="UP001480595"/>
    </source>
</evidence>
<dbReference type="Pfam" id="PF00561">
    <property type="entry name" value="Abhydrolase_1"/>
    <property type="match status" value="1"/>
</dbReference>
<dbReference type="Proteomes" id="UP001480595">
    <property type="component" value="Unassembled WGS sequence"/>
</dbReference>
<dbReference type="InterPro" id="IPR029058">
    <property type="entry name" value="AB_hydrolase_fold"/>
</dbReference>